<dbReference type="InterPro" id="IPR029058">
    <property type="entry name" value="AB_hydrolase_fold"/>
</dbReference>
<dbReference type="SUPFAM" id="SSF53474">
    <property type="entry name" value="alpha/beta-Hydrolases"/>
    <property type="match status" value="1"/>
</dbReference>
<accession>A0ABV2R5T1</accession>
<dbReference type="Proteomes" id="UP001549321">
    <property type="component" value="Unassembled WGS sequence"/>
</dbReference>
<organism evidence="2 3">
    <name type="scientific">Kaistia defluvii</name>
    <dbReference type="NCBI Taxonomy" id="410841"/>
    <lineage>
        <taxon>Bacteria</taxon>
        <taxon>Pseudomonadati</taxon>
        <taxon>Pseudomonadota</taxon>
        <taxon>Alphaproteobacteria</taxon>
        <taxon>Hyphomicrobiales</taxon>
        <taxon>Kaistiaceae</taxon>
        <taxon>Kaistia</taxon>
    </lineage>
</organism>
<reference evidence="2 3" key="1">
    <citation type="submission" date="2024-06" db="EMBL/GenBank/DDBJ databases">
        <title>Sorghum-associated microbial communities from plants grown in Nebraska, USA.</title>
        <authorList>
            <person name="Schachtman D."/>
        </authorList>
    </citation>
    <scope>NUCLEOTIDE SEQUENCE [LARGE SCALE GENOMIC DNA]</scope>
    <source>
        <strain evidence="2 3">3207</strain>
    </source>
</reference>
<keyword evidence="3" id="KW-1185">Reference proteome</keyword>
<dbReference type="Gene3D" id="3.40.50.1820">
    <property type="entry name" value="alpha/beta hydrolase"/>
    <property type="match status" value="1"/>
</dbReference>
<comment type="caution">
    <text evidence="2">The sequence shown here is derived from an EMBL/GenBank/DDBJ whole genome shotgun (WGS) entry which is preliminary data.</text>
</comment>
<dbReference type="PANTHER" id="PTHR43433">
    <property type="entry name" value="HYDROLASE, ALPHA/BETA FOLD FAMILY PROTEIN"/>
    <property type="match status" value="1"/>
</dbReference>
<feature type="domain" description="AB hydrolase-1" evidence="1">
    <location>
        <begin position="46"/>
        <end position="272"/>
    </location>
</feature>
<dbReference type="EMBL" id="JBEPSM010000005">
    <property type="protein sequence ID" value="MET4636647.1"/>
    <property type="molecule type" value="Genomic_DNA"/>
</dbReference>
<evidence type="ECO:0000313" key="3">
    <source>
        <dbReference type="Proteomes" id="UP001549321"/>
    </source>
</evidence>
<protein>
    <submittedName>
        <fullName evidence="2">Pimeloyl-ACP methyl ester carboxylesterase</fullName>
    </submittedName>
</protein>
<proteinExistence type="predicted"/>
<dbReference type="PANTHER" id="PTHR43433:SF5">
    <property type="entry name" value="AB HYDROLASE-1 DOMAIN-CONTAINING PROTEIN"/>
    <property type="match status" value="1"/>
</dbReference>
<dbReference type="PRINTS" id="PR00111">
    <property type="entry name" value="ABHYDROLASE"/>
</dbReference>
<gene>
    <name evidence="2" type="ORF">ABIE08_004610</name>
</gene>
<dbReference type="RefSeq" id="WP_354554359.1">
    <property type="nucleotide sequence ID" value="NZ_JBEPSM010000005.1"/>
</dbReference>
<sequence>MVFAGMRWHPQALAKERWMDSPHKLIDTIHGRLAYRDDGRGGELPLVILQRFRGTMDDWDPAFLTPLGAHRRIIRLDNAGIGGSGGRVPDTLDGMAEVVLAFLDALGLEQVDLLGWSLGGFVAQHVALAAPHRIRRLVIAGSGPGGVSEGPQPDPRVRDVMAHAENGDEDFLFLFFAPSAASRAAGIASLERLAAVPDRVPKVSSIGFTGQLRAIGASKEVRSRLGELSMPILVANGIQDVMIPAYRSYVIAQEAPNAKLVLYPNSGHGFLFQYPDDFAGEVNRFLDQPERSLAAFANSPLPAEGRSR</sequence>
<name>A0ABV2R5T1_9HYPH</name>
<evidence type="ECO:0000259" key="1">
    <source>
        <dbReference type="Pfam" id="PF00561"/>
    </source>
</evidence>
<dbReference type="InterPro" id="IPR050471">
    <property type="entry name" value="AB_hydrolase"/>
</dbReference>
<dbReference type="Pfam" id="PF00561">
    <property type="entry name" value="Abhydrolase_1"/>
    <property type="match status" value="1"/>
</dbReference>
<evidence type="ECO:0000313" key="2">
    <source>
        <dbReference type="EMBL" id="MET4636647.1"/>
    </source>
</evidence>
<dbReference type="InterPro" id="IPR000073">
    <property type="entry name" value="AB_hydrolase_1"/>
</dbReference>